<accession>A0ABQ5QGW7</accession>
<keyword evidence="1" id="KW-1133">Transmembrane helix</keyword>
<protein>
    <recommendedName>
        <fullName evidence="2">Glycosyltransferase subfamily 4-like N-terminal domain-containing protein</fullName>
    </recommendedName>
</protein>
<comment type="caution">
    <text evidence="3">The sequence shown here is derived from an EMBL/GenBank/DDBJ whole genome shotgun (WGS) entry which is preliminary data.</text>
</comment>
<keyword evidence="1" id="KW-0472">Membrane</keyword>
<evidence type="ECO:0000259" key="2">
    <source>
        <dbReference type="Pfam" id="PF13439"/>
    </source>
</evidence>
<dbReference type="Pfam" id="PF13439">
    <property type="entry name" value="Glyco_transf_4"/>
    <property type="match status" value="1"/>
</dbReference>
<name>A0ABQ5QGW7_9BACT</name>
<proteinExistence type="predicted"/>
<gene>
    <name evidence="3" type="ORF">GETHLI_17910</name>
</gene>
<feature type="transmembrane region" description="Helical" evidence="1">
    <location>
        <begin position="385"/>
        <end position="409"/>
    </location>
</feature>
<reference evidence="3 4" key="1">
    <citation type="journal article" date="2023" name="Antonie Van Leeuwenhoek">
        <title>Mesoterricola silvestris gen. nov., sp. nov., Mesoterricola sediminis sp. nov., Geothrix oryzae sp. nov., Geothrix edaphica sp. nov., Geothrix rubra sp. nov., and Geothrix limicola sp. nov., six novel members of Acidobacteriota isolated from soils.</title>
        <authorList>
            <person name="Itoh H."/>
            <person name="Sugisawa Y."/>
            <person name="Mise K."/>
            <person name="Xu Z."/>
            <person name="Kuniyasu M."/>
            <person name="Ushijima N."/>
            <person name="Kawano K."/>
            <person name="Kobayashi E."/>
            <person name="Shiratori Y."/>
            <person name="Masuda Y."/>
            <person name="Senoo K."/>
        </authorList>
    </citation>
    <scope>NUCLEOTIDE SEQUENCE [LARGE SCALE GENOMIC DNA]</scope>
    <source>
        <strain evidence="3 4">Red804</strain>
    </source>
</reference>
<evidence type="ECO:0000256" key="1">
    <source>
        <dbReference type="SAM" id="Phobius"/>
    </source>
</evidence>
<dbReference type="Proteomes" id="UP001165069">
    <property type="component" value="Unassembled WGS sequence"/>
</dbReference>
<feature type="transmembrane region" description="Helical" evidence="1">
    <location>
        <begin position="362"/>
        <end position="379"/>
    </location>
</feature>
<dbReference type="EMBL" id="BSDE01000003">
    <property type="protein sequence ID" value="GLH73289.1"/>
    <property type="molecule type" value="Genomic_DNA"/>
</dbReference>
<evidence type="ECO:0000313" key="4">
    <source>
        <dbReference type="Proteomes" id="UP001165069"/>
    </source>
</evidence>
<evidence type="ECO:0000313" key="3">
    <source>
        <dbReference type="EMBL" id="GLH73289.1"/>
    </source>
</evidence>
<dbReference type="InterPro" id="IPR028098">
    <property type="entry name" value="Glyco_trans_4-like_N"/>
</dbReference>
<organism evidence="3 4">
    <name type="scientific">Geothrix limicola</name>
    <dbReference type="NCBI Taxonomy" id="2927978"/>
    <lineage>
        <taxon>Bacteria</taxon>
        <taxon>Pseudomonadati</taxon>
        <taxon>Acidobacteriota</taxon>
        <taxon>Holophagae</taxon>
        <taxon>Holophagales</taxon>
        <taxon>Holophagaceae</taxon>
        <taxon>Geothrix</taxon>
    </lineage>
</organism>
<sequence>MGGVLLLRILLTNHTLAGRTGTETFIRDLALGLLGRGMHPIVYSPDLGPLAEDLRQATVPVVSHLGDISEAPEIIHGHHCEETARALLRFPKAPALFVVHDWHSWHDTPLAFPQIRRFVAVDQTRRDRLVLTQGVPPELVTILPNTVDTRRFSPRTPLPSRPQTALLFSNYIRSHADYRDLERACQRQGLSLSLAGAGFQRSLARPEDELGRYDLVFGLGRSAMEAMAKGNAVIVWGLEGLGGFVTDGRFQTFLNCNFGRRLLRPATPTDLERAIAEYDPQEARSVQARVREAFSLEHMVSHYLALYEELLAESSAKPVPLELTLRAAADYLDHCVSRPQVESLLGRKGAKSARRIRRLMDAFVYLGSLAVLLCGWALLSERQPTWLRVAIPAACAAMIGTLAYFGALVRARSGQLGLLGWRRLLQL</sequence>
<feature type="domain" description="Glycosyltransferase subfamily 4-like N-terminal" evidence="2">
    <location>
        <begin position="21"/>
        <end position="151"/>
    </location>
</feature>
<keyword evidence="1" id="KW-0812">Transmembrane</keyword>
<keyword evidence="4" id="KW-1185">Reference proteome</keyword>
<dbReference type="SUPFAM" id="SSF53756">
    <property type="entry name" value="UDP-Glycosyltransferase/glycogen phosphorylase"/>
    <property type="match status" value="1"/>
</dbReference>
<dbReference type="Gene3D" id="3.40.50.2000">
    <property type="entry name" value="Glycogen Phosphorylase B"/>
    <property type="match status" value="2"/>
</dbReference>